<dbReference type="InterPro" id="IPR013362">
    <property type="entry name" value="Pilus_4_PilV"/>
</dbReference>
<evidence type="ECO:0000313" key="1">
    <source>
        <dbReference type="EMBL" id="TBV04699.1"/>
    </source>
</evidence>
<protein>
    <submittedName>
        <fullName evidence="1">Type IV pilus modification protein PilV</fullName>
    </submittedName>
</protein>
<sequence length="171" mass="17978">MIEVLVTIVLITIGVLGMVALQGRTISYTQDAIQRNSAAMLADNLVELMRADLDNVLSGGLPKSSSSYYKAAGSDFPTAPSNCSSLATLNASQRLGCWAENTKAALPGAASLMKQQFHICRSATPSGPTNDDGCSSSGSTIEIRVAWAVKGGECPDAPNNEFCTYTVRVEL</sequence>
<dbReference type="Proteomes" id="UP000291334">
    <property type="component" value="Unassembled WGS sequence"/>
</dbReference>
<gene>
    <name evidence="1" type="primary">pilV</name>
    <name evidence="1" type="ORF">DNK34_14220</name>
</gene>
<organism evidence="1 2">
    <name type="scientific">Phytopseudomonas dryadis</name>
    <dbReference type="NCBI Taxonomy" id="2487520"/>
    <lineage>
        <taxon>Bacteria</taxon>
        <taxon>Pseudomonadati</taxon>
        <taxon>Pseudomonadota</taxon>
        <taxon>Gammaproteobacteria</taxon>
        <taxon>Pseudomonadales</taxon>
        <taxon>Pseudomonadaceae</taxon>
        <taxon>Phytopseudomonas</taxon>
    </lineage>
</organism>
<accession>A0ABY1Z5D5</accession>
<name>A0ABY1Z5D5_9GAMM</name>
<dbReference type="EMBL" id="QJUM01000015">
    <property type="protein sequence ID" value="TBV04699.1"/>
    <property type="molecule type" value="Genomic_DNA"/>
</dbReference>
<dbReference type="NCBIfam" id="TIGR02523">
    <property type="entry name" value="type_IV_pilV"/>
    <property type="match status" value="1"/>
</dbReference>
<reference evidence="1 2" key="1">
    <citation type="submission" date="2018-06" db="EMBL/GenBank/DDBJ databases">
        <title>Three novel Pseudomonas species isolated from symptomatic oak.</title>
        <authorList>
            <person name="Bueno-Gonzalez V."/>
            <person name="Brady C."/>
        </authorList>
    </citation>
    <scope>NUCLEOTIDE SEQUENCE [LARGE SCALE GENOMIC DNA]</scope>
    <source>
        <strain evidence="1 2">P26B</strain>
    </source>
</reference>
<keyword evidence="2" id="KW-1185">Reference proteome</keyword>
<comment type="caution">
    <text evidence="1">The sequence shown here is derived from an EMBL/GenBank/DDBJ whole genome shotgun (WGS) entry which is preliminary data.</text>
</comment>
<evidence type="ECO:0000313" key="2">
    <source>
        <dbReference type="Proteomes" id="UP000291334"/>
    </source>
</evidence>
<proteinExistence type="predicted"/>